<sequence>MYSTVKTVNIKITLNQGFRKIKLNPQRNLMHPFFISILVSLIFRNANFRSNAVLKLFPDFGS</sequence>
<protein>
    <submittedName>
        <fullName evidence="2">Uncharacterized protein</fullName>
    </submittedName>
</protein>
<evidence type="ECO:0000313" key="3">
    <source>
        <dbReference type="Proteomes" id="UP000266441"/>
    </source>
</evidence>
<dbReference type="EMBL" id="QWET01000008">
    <property type="protein sequence ID" value="RIH64795.1"/>
    <property type="molecule type" value="Genomic_DNA"/>
</dbReference>
<keyword evidence="1" id="KW-0812">Transmembrane</keyword>
<gene>
    <name evidence="2" type="ORF">D1164_12165</name>
</gene>
<accession>A0A399CYG5</accession>
<evidence type="ECO:0000256" key="1">
    <source>
        <dbReference type="SAM" id="Phobius"/>
    </source>
</evidence>
<keyword evidence="1" id="KW-1133">Transmembrane helix</keyword>
<feature type="transmembrane region" description="Helical" evidence="1">
    <location>
        <begin position="29"/>
        <end position="46"/>
    </location>
</feature>
<dbReference type="Proteomes" id="UP000266441">
    <property type="component" value="Unassembled WGS sequence"/>
</dbReference>
<proteinExistence type="predicted"/>
<organism evidence="2 3">
    <name type="scientific">Mariniphaga sediminis</name>
    <dbReference type="NCBI Taxonomy" id="1628158"/>
    <lineage>
        <taxon>Bacteria</taxon>
        <taxon>Pseudomonadati</taxon>
        <taxon>Bacteroidota</taxon>
        <taxon>Bacteroidia</taxon>
        <taxon>Marinilabiliales</taxon>
        <taxon>Prolixibacteraceae</taxon>
        <taxon>Mariniphaga</taxon>
    </lineage>
</organism>
<dbReference type="AlphaFoldDB" id="A0A399CYG5"/>
<reference evidence="2 3" key="1">
    <citation type="journal article" date="2015" name="Int. J. Syst. Evol. Microbiol.">
        <title>Mariniphaga sediminis sp. nov., isolated from coastal sediment.</title>
        <authorList>
            <person name="Wang F.Q."/>
            <person name="Shen Q.Y."/>
            <person name="Chen G.J."/>
            <person name="Du Z.J."/>
        </authorList>
    </citation>
    <scope>NUCLEOTIDE SEQUENCE [LARGE SCALE GENOMIC DNA]</scope>
    <source>
        <strain evidence="2 3">SY21</strain>
    </source>
</reference>
<keyword evidence="3" id="KW-1185">Reference proteome</keyword>
<comment type="caution">
    <text evidence="2">The sequence shown here is derived from an EMBL/GenBank/DDBJ whole genome shotgun (WGS) entry which is preliminary data.</text>
</comment>
<keyword evidence="1" id="KW-0472">Membrane</keyword>
<evidence type="ECO:0000313" key="2">
    <source>
        <dbReference type="EMBL" id="RIH64795.1"/>
    </source>
</evidence>
<name>A0A399CYG5_9BACT</name>